<accession>A0A268QUL0</accession>
<dbReference type="RefSeq" id="WP_143118180.1">
    <property type="nucleotide sequence ID" value="NZ_NPBS01000918.1"/>
</dbReference>
<dbReference type="Pfam" id="PF00929">
    <property type="entry name" value="RNase_T"/>
    <property type="match status" value="1"/>
</dbReference>
<reference evidence="2 3" key="1">
    <citation type="submission" date="2017-07" db="EMBL/GenBank/DDBJ databases">
        <title>Isolation and whole genome analysis of endospore-forming bacteria from heroin.</title>
        <authorList>
            <person name="Kalinowski J."/>
            <person name="Ahrens B."/>
            <person name="Al-Dilaimi A."/>
            <person name="Winkler A."/>
            <person name="Wibberg D."/>
            <person name="Schleenbecker U."/>
            <person name="Ruckert C."/>
            <person name="Wolfel R."/>
            <person name="Grass G."/>
        </authorList>
    </citation>
    <scope>NUCLEOTIDE SEQUENCE [LARGE SCALE GENOMIC DNA]</scope>
    <source>
        <strain evidence="2 3">7523-2</strain>
    </source>
</reference>
<dbReference type="SUPFAM" id="SSF53098">
    <property type="entry name" value="Ribonuclease H-like"/>
    <property type="match status" value="1"/>
</dbReference>
<feature type="non-terminal residue" evidence="2">
    <location>
        <position position="70"/>
    </location>
</feature>
<gene>
    <name evidence="2" type="ORF">CHH61_26080</name>
</gene>
<comment type="caution">
    <text evidence="2">The sequence shown here is derived from an EMBL/GenBank/DDBJ whole genome shotgun (WGS) entry which is preliminary data.</text>
</comment>
<organism evidence="2 3">
    <name type="scientific">Shouchella clausii</name>
    <name type="common">Alkalihalobacillus clausii</name>
    <dbReference type="NCBI Taxonomy" id="79880"/>
    <lineage>
        <taxon>Bacteria</taxon>
        <taxon>Bacillati</taxon>
        <taxon>Bacillota</taxon>
        <taxon>Bacilli</taxon>
        <taxon>Bacillales</taxon>
        <taxon>Bacillaceae</taxon>
        <taxon>Shouchella</taxon>
    </lineage>
</organism>
<name>A0A268QUL0_SHOCL</name>
<evidence type="ECO:0000259" key="1">
    <source>
        <dbReference type="Pfam" id="PF00929"/>
    </source>
</evidence>
<feature type="domain" description="Exonuclease" evidence="1">
    <location>
        <begin position="47"/>
        <end position="70"/>
    </location>
</feature>
<proteinExistence type="predicted"/>
<sequence>QSFPEAYSAGKKNGVKVLYGVEINLVNDGVPIAYNNENRYLPDETYVVFDVETTGLSAVYDTIIELAAVK</sequence>
<dbReference type="Proteomes" id="UP000216133">
    <property type="component" value="Unassembled WGS sequence"/>
</dbReference>
<dbReference type="GO" id="GO:0004527">
    <property type="term" value="F:exonuclease activity"/>
    <property type="evidence" value="ECO:0007669"/>
    <property type="project" value="UniProtKB-ARBA"/>
</dbReference>
<dbReference type="AlphaFoldDB" id="A0A268QUL0"/>
<dbReference type="InterPro" id="IPR036397">
    <property type="entry name" value="RNaseH_sf"/>
</dbReference>
<evidence type="ECO:0000313" key="2">
    <source>
        <dbReference type="EMBL" id="PAF11665.1"/>
    </source>
</evidence>
<dbReference type="GO" id="GO:0003676">
    <property type="term" value="F:nucleic acid binding"/>
    <property type="evidence" value="ECO:0007669"/>
    <property type="project" value="InterPro"/>
</dbReference>
<feature type="non-terminal residue" evidence="2">
    <location>
        <position position="1"/>
    </location>
</feature>
<protein>
    <recommendedName>
        <fullName evidence="1">Exonuclease domain-containing protein</fullName>
    </recommendedName>
</protein>
<dbReference type="SUPFAM" id="SSF89550">
    <property type="entry name" value="PHP domain-like"/>
    <property type="match status" value="1"/>
</dbReference>
<dbReference type="InterPro" id="IPR012337">
    <property type="entry name" value="RNaseH-like_sf"/>
</dbReference>
<dbReference type="Gene3D" id="3.30.420.10">
    <property type="entry name" value="Ribonuclease H-like superfamily/Ribonuclease H"/>
    <property type="match status" value="1"/>
</dbReference>
<dbReference type="EMBL" id="NPBS01000918">
    <property type="protein sequence ID" value="PAF11665.1"/>
    <property type="molecule type" value="Genomic_DNA"/>
</dbReference>
<dbReference type="InterPro" id="IPR016195">
    <property type="entry name" value="Pol/histidinol_Pase-like"/>
</dbReference>
<evidence type="ECO:0000313" key="3">
    <source>
        <dbReference type="Proteomes" id="UP000216133"/>
    </source>
</evidence>
<dbReference type="InterPro" id="IPR013520">
    <property type="entry name" value="Ribonucl_H"/>
</dbReference>